<gene>
    <name evidence="1" type="primary">Acey_s0301.g1841</name>
    <name evidence="1" type="ORF">Y032_0301g1841</name>
</gene>
<name>A0A016S3R0_9BILA</name>
<dbReference type="AlphaFoldDB" id="A0A016S3R0"/>
<accession>A0A016S3R0</accession>
<comment type="caution">
    <text evidence="1">The sequence shown here is derived from an EMBL/GenBank/DDBJ whole genome shotgun (WGS) entry which is preliminary data.</text>
</comment>
<evidence type="ECO:0000313" key="2">
    <source>
        <dbReference type="Proteomes" id="UP000024635"/>
    </source>
</evidence>
<organism evidence="1 2">
    <name type="scientific">Ancylostoma ceylanicum</name>
    <dbReference type="NCBI Taxonomy" id="53326"/>
    <lineage>
        <taxon>Eukaryota</taxon>
        <taxon>Metazoa</taxon>
        <taxon>Ecdysozoa</taxon>
        <taxon>Nematoda</taxon>
        <taxon>Chromadorea</taxon>
        <taxon>Rhabditida</taxon>
        <taxon>Rhabditina</taxon>
        <taxon>Rhabditomorpha</taxon>
        <taxon>Strongyloidea</taxon>
        <taxon>Ancylostomatidae</taxon>
        <taxon>Ancylostomatinae</taxon>
        <taxon>Ancylostoma</taxon>
    </lineage>
</organism>
<sequence>MEWNGEWKIEFVDVHSYSRGKSTKHTSGIGLKHPFSETLSKMVLTLSKMMMVLKYVYHFCLMALMRSGQLVKDIPIAVL</sequence>
<reference evidence="2" key="1">
    <citation type="journal article" date="2015" name="Nat. Genet.">
        <title>The genome and transcriptome of the zoonotic hookworm Ancylostoma ceylanicum identify infection-specific gene families.</title>
        <authorList>
            <person name="Schwarz E.M."/>
            <person name="Hu Y."/>
            <person name="Antoshechkin I."/>
            <person name="Miller M.M."/>
            <person name="Sternberg P.W."/>
            <person name="Aroian R.V."/>
        </authorList>
    </citation>
    <scope>NUCLEOTIDE SEQUENCE</scope>
    <source>
        <strain evidence="2">HY135</strain>
    </source>
</reference>
<proteinExistence type="predicted"/>
<keyword evidence="2" id="KW-1185">Reference proteome</keyword>
<protein>
    <submittedName>
        <fullName evidence="1">Uncharacterized protein</fullName>
    </submittedName>
</protein>
<evidence type="ECO:0000313" key="1">
    <source>
        <dbReference type="EMBL" id="EYB85305.1"/>
    </source>
</evidence>
<dbReference type="EMBL" id="JARK01001637">
    <property type="protein sequence ID" value="EYB85305.1"/>
    <property type="molecule type" value="Genomic_DNA"/>
</dbReference>
<dbReference type="Proteomes" id="UP000024635">
    <property type="component" value="Unassembled WGS sequence"/>
</dbReference>